<dbReference type="Gene3D" id="1.25.40.20">
    <property type="entry name" value="Ankyrin repeat-containing domain"/>
    <property type="match status" value="1"/>
</dbReference>
<protein>
    <submittedName>
        <fullName evidence="7">IQ motif and ankyrin repeat domain-containing protein</fullName>
    </submittedName>
</protein>
<dbReference type="EMBL" id="CAMXCT010000330">
    <property type="protein sequence ID" value="CAI3977247.1"/>
    <property type="molecule type" value="Genomic_DNA"/>
</dbReference>
<dbReference type="AlphaFoldDB" id="A0A9P1BPX9"/>
<evidence type="ECO:0000256" key="1">
    <source>
        <dbReference type="ARBA" id="ARBA00022737"/>
    </source>
</evidence>
<dbReference type="Pfam" id="PF12796">
    <property type="entry name" value="Ank_2"/>
    <property type="match status" value="1"/>
</dbReference>
<evidence type="ECO:0000313" key="8">
    <source>
        <dbReference type="Proteomes" id="UP001152797"/>
    </source>
</evidence>
<name>A0A9P1BPX9_9DINO</name>
<organism evidence="6">
    <name type="scientific">Cladocopium goreaui</name>
    <dbReference type="NCBI Taxonomy" id="2562237"/>
    <lineage>
        <taxon>Eukaryota</taxon>
        <taxon>Sar</taxon>
        <taxon>Alveolata</taxon>
        <taxon>Dinophyceae</taxon>
        <taxon>Suessiales</taxon>
        <taxon>Symbiodiniaceae</taxon>
        <taxon>Cladocopium</taxon>
    </lineage>
</organism>
<evidence type="ECO:0000256" key="4">
    <source>
        <dbReference type="SAM" id="Coils"/>
    </source>
</evidence>
<sequence>MAPKAKKSAGAAGSAAKAVAARRGAKSKAKVKSAAAPAAPTPQELAAVQLQRFSRGFLARRRVKEKRQQQRQLAEALRASELAALKAERRRAEQESAKQEQKRKLAQERLADTRAMLEAAFEGKEEMVLKFLEKGLPVDAAAQGITPLSEAAAAGKTELLQLLLDRKANPNSRGEFNRTPLWRAAYSNRSSILPLLLEAGADPRLRDEHGQGPGDVCNEDLAELLKSWDLERTDELLEDYDSYLSELRTQELRRQSEEMHDVEEAYEVCLKKHQAAQMIFAKAKMQMRLREKEWGQKLAAGHQDALEACASADQALQQAEETAEEARRSFDQAALARLAAAEQCGVTLAVAGRDVPVRELNNVLLRDLGERIALSSRWPLVIDPENIAQKLIQYSGCSLLNFFYPSDMEAERLRLSLLSMLRAGGVLALDLLSFGAGVAMELLAAPFEELRPKLFADLCSRQLLKAPSSGRGMPAFYELTTKEERQDRFKAQVFEEKRLATFKFMILTTTELPHPELMEHFDLIRVVPNV</sequence>
<feature type="coiled-coil region" evidence="4">
    <location>
        <begin position="302"/>
        <end position="336"/>
    </location>
</feature>
<feature type="repeat" description="ANK" evidence="3">
    <location>
        <begin position="176"/>
        <end position="208"/>
    </location>
</feature>
<evidence type="ECO:0000313" key="6">
    <source>
        <dbReference type="EMBL" id="CAI3977247.1"/>
    </source>
</evidence>
<keyword evidence="4" id="KW-0175">Coiled coil</keyword>
<dbReference type="PANTHER" id="PTHR24171:SF8">
    <property type="entry name" value="BRCA1-ASSOCIATED RING DOMAIN PROTEIN 1"/>
    <property type="match status" value="1"/>
</dbReference>
<reference evidence="6" key="1">
    <citation type="submission" date="2022-10" db="EMBL/GenBank/DDBJ databases">
        <authorList>
            <person name="Chen Y."/>
            <person name="Dougan E. K."/>
            <person name="Chan C."/>
            <person name="Rhodes N."/>
            <person name="Thang M."/>
        </authorList>
    </citation>
    <scope>NUCLEOTIDE SEQUENCE</scope>
</reference>
<feature type="compositionally biased region" description="Low complexity" evidence="5">
    <location>
        <begin position="8"/>
        <end position="22"/>
    </location>
</feature>
<dbReference type="InterPro" id="IPR002110">
    <property type="entry name" value="Ankyrin_rpt"/>
</dbReference>
<dbReference type="OrthoDB" id="426293at2759"/>
<dbReference type="GO" id="GO:0085020">
    <property type="term" value="P:protein K6-linked ubiquitination"/>
    <property type="evidence" value="ECO:0007669"/>
    <property type="project" value="TreeGrafter"/>
</dbReference>
<evidence type="ECO:0000313" key="7">
    <source>
        <dbReference type="EMBL" id="CAL4764559.1"/>
    </source>
</evidence>
<dbReference type="SUPFAM" id="SSF48403">
    <property type="entry name" value="Ankyrin repeat"/>
    <property type="match status" value="1"/>
</dbReference>
<evidence type="ECO:0000256" key="5">
    <source>
        <dbReference type="SAM" id="MobiDB-lite"/>
    </source>
</evidence>
<comment type="caution">
    <text evidence="6">The sequence shown here is derived from an EMBL/GenBank/DDBJ whole genome shotgun (WGS) entry which is preliminary data.</text>
</comment>
<evidence type="ECO:0000256" key="2">
    <source>
        <dbReference type="ARBA" id="ARBA00023043"/>
    </source>
</evidence>
<keyword evidence="8" id="KW-1185">Reference proteome</keyword>
<feature type="region of interest" description="Disordered" evidence="5">
    <location>
        <begin position="1"/>
        <end position="42"/>
    </location>
</feature>
<proteinExistence type="predicted"/>
<dbReference type="Proteomes" id="UP001152797">
    <property type="component" value="Unassembled WGS sequence"/>
</dbReference>
<reference evidence="7 8" key="2">
    <citation type="submission" date="2024-05" db="EMBL/GenBank/DDBJ databases">
        <authorList>
            <person name="Chen Y."/>
            <person name="Shah S."/>
            <person name="Dougan E. K."/>
            <person name="Thang M."/>
            <person name="Chan C."/>
        </authorList>
    </citation>
    <scope>NUCLEOTIDE SEQUENCE [LARGE SCALE GENOMIC DNA]</scope>
</reference>
<dbReference type="InterPro" id="IPR036770">
    <property type="entry name" value="Ankyrin_rpt-contain_sf"/>
</dbReference>
<feature type="coiled-coil region" evidence="4">
    <location>
        <begin position="60"/>
        <end position="111"/>
    </location>
</feature>
<keyword evidence="2 3" id="KW-0040">ANK repeat</keyword>
<dbReference type="PROSITE" id="PS50088">
    <property type="entry name" value="ANK_REPEAT"/>
    <property type="match status" value="2"/>
</dbReference>
<dbReference type="GO" id="GO:0004842">
    <property type="term" value="F:ubiquitin-protein transferase activity"/>
    <property type="evidence" value="ECO:0007669"/>
    <property type="project" value="TreeGrafter"/>
</dbReference>
<feature type="repeat" description="ANK" evidence="3">
    <location>
        <begin position="143"/>
        <end position="175"/>
    </location>
</feature>
<dbReference type="EMBL" id="CAMXCT020000330">
    <property type="protein sequence ID" value="CAL1130622.1"/>
    <property type="molecule type" value="Genomic_DNA"/>
</dbReference>
<keyword evidence="1" id="KW-0677">Repeat</keyword>
<dbReference type="PROSITE" id="PS50297">
    <property type="entry name" value="ANK_REP_REGION"/>
    <property type="match status" value="2"/>
</dbReference>
<dbReference type="PANTHER" id="PTHR24171">
    <property type="entry name" value="ANKYRIN REPEAT DOMAIN-CONTAINING PROTEIN 39-RELATED"/>
    <property type="match status" value="1"/>
</dbReference>
<accession>A0A9P1BPX9</accession>
<dbReference type="EMBL" id="CAMXCT030000330">
    <property type="protein sequence ID" value="CAL4764559.1"/>
    <property type="molecule type" value="Genomic_DNA"/>
</dbReference>
<evidence type="ECO:0000256" key="3">
    <source>
        <dbReference type="PROSITE-ProRule" id="PRU00023"/>
    </source>
</evidence>
<dbReference type="SMART" id="SM00248">
    <property type="entry name" value="ANK"/>
    <property type="match status" value="3"/>
</dbReference>
<dbReference type="PROSITE" id="PS50096">
    <property type="entry name" value="IQ"/>
    <property type="match status" value="1"/>
</dbReference>
<gene>
    <name evidence="6" type="ORF">C1SCF055_LOCUS5401</name>
</gene>